<proteinExistence type="predicted"/>
<protein>
    <submittedName>
        <fullName evidence="1">Uncharacterized protein</fullName>
    </submittedName>
</protein>
<reference evidence="1" key="1">
    <citation type="submission" date="2021-06" db="EMBL/GenBank/DDBJ databases">
        <authorList>
            <person name="Hodson N. C."/>
            <person name="Mongue J. A."/>
            <person name="Jaron S. K."/>
        </authorList>
    </citation>
    <scope>NUCLEOTIDE SEQUENCE</scope>
</reference>
<gene>
    <name evidence="1" type="ORF">AFUS01_LOCUS5494</name>
</gene>
<evidence type="ECO:0000313" key="2">
    <source>
        <dbReference type="Proteomes" id="UP000708208"/>
    </source>
</evidence>
<feature type="non-terminal residue" evidence="1">
    <location>
        <position position="1"/>
    </location>
</feature>
<evidence type="ECO:0000313" key="1">
    <source>
        <dbReference type="EMBL" id="CAG7715959.1"/>
    </source>
</evidence>
<dbReference type="AlphaFoldDB" id="A0A8J2JXK7"/>
<dbReference type="Proteomes" id="UP000708208">
    <property type="component" value="Unassembled WGS sequence"/>
</dbReference>
<name>A0A8J2JXK7_9HEXA</name>
<sequence>VEVELRNNDVVDIEILFPNKDNPLNTIPETEEQKEKSARLISFLDRLLNRNQGNSNSGGSSGTS</sequence>
<dbReference type="EMBL" id="CAJVCH010035089">
    <property type="protein sequence ID" value="CAG7715959.1"/>
    <property type="molecule type" value="Genomic_DNA"/>
</dbReference>
<organism evidence="1 2">
    <name type="scientific">Allacma fusca</name>
    <dbReference type="NCBI Taxonomy" id="39272"/>
    <lineage>
        <taxon>Eukaryota</taxon>
        <taxon>Metazoa</taxon>
        <taxon>Ecdysozoa</taxon>
        <taxon>Arthropoda</taxon>
        <taxon>Hexapoda</taxon>
        <taxon>Collembola</taxon>
        <taxon>Symphypleona</taxon>
        <taxon>Sminthuridae</taxon>
        <taxon>Allacma</taxon>
    </lineage>
</organism>
<accession>A0A8J2JXK7</accession>
<feature type="non-terminal residue" evidence="1">
    <location>
        <position position="64"/>
    </location>
</feature>
<comment type="caution">
    <text evidence="1">The sequence shown here is derived from an EMBL/GenBank/DDBJ whole genome shotgun (WGS) entry which is preliminary data.</text>
</comment>
<keyword evidence="2" id="KW-1185">Reference proteome</keyword>